<dbReference type="Pfam" id="PF00152">
    <property type="entry name" value="tRNA-synt_2"/>
    <property type="match status" value="1"/>
</dbReference>
<dbReference type="GO" id="GO:0003676">
    <property type="term" value="F:nucleic acid binding"/>
    <property type="evidence" value="ECO:0007669"/>
    <property type="project" value="InterPro"/>
</dbReference>
<dbReference type="Proteomes" id="UP000177878">
    <property type="component" value="Unassembled WGS sequence"/>
</dbReference>
<dbReference type="InterPro" id="IPR004365">
    <property type="entry name" value="NA-bd_OB_tRNA"/>
</dbReference>
<evidence type="ECO:0000256" key="1">
    <source>
        <dbReference type="ARBA" id="ARBA00022598"/>
    </source>
</evidence>
<evidence type="ECO:0000259" key="6">
    <source>
        <dbReference type="PROSITE" id="PS50862"/>
    </source>
</evidence>
<dbReference type="PROSITE" id="PS50862">
    <property type="entry name" value="AA_TRNA_LIGASE_II"/>
    <property type="match status" value="1"/>
</dbReference>
<gene>
    <name evidence="7" type="ORF">A3I35_02175</name>
</gene>
<evidence type="ECO:0000256" key="4">
    <source>
        <dbReference type="ARBA" id="ARBA00022917"/>
    </source>
</evidence>
<keyword evidence="3" id="KW-0067">ATP-binding</keyword>
<evidence type="ECO:0000256" key="2">
    <source>
        <dbReference type="ARBA" id="ARBA00022741"/>
    </source>
</evidence>
<dbReference type="InterPro" id="IPR006195">
    <property type="entry name" value="aa-tRNA-synth_II"/>
</dbReference>
<dbReference type="SUPFAM" id="SSF55681">
    <property type="entry name" value="Class II aaRS and biotin synthetases"/>
    <property type="match status" value="1"/>
</dbReference>
<dbReference type="Gene3D" id="2.40.50.140">
    <property type="entry name" value="Nucleic acid-binding proteins"/>
    <property type="match status" value="1"/>
</dbReference>
<dbReference type="InterPro" id="IPR004364">
    <property type="entry name" value="Aa-tRNA-synt_II"/>
</dbReference>
<reference evidence="7 8" key="1">
    <citation type="journal article" date="2016" name="Nat. Commun.">
        <title>Thousands of microbial genomes shed light on interconnected biogeochemical processes in an aquifer system.</title>
        <authorList>
            <person name="Anantharaman K."/>
            <person name="Brown C.T."/>
            <person name="Hug L.A."/>
            <person name="Sharon I."/>
            <person name="Castelle C.J."/>
            <person name="Probst A.J."/>
            <person name="Thomas B.C."/>
            <person name="Singh A."/>
            <person name="Wilkins M.J."/>
            <person name="Karaoz U."/>
            <person name="Brodie E.L."/>
            <person name="Williams K.H."/>
            <person name="Hubbard S.S."/>
            <person name="Banfield J.F."/>
        </authorList>
    </citation>
    <scope>NUCLEOTIDE SEQUENCE [LARGE SCALE GENOMIC DNA]</scope>
</reference>
<evidence type="ECO:0000313" key="8">
    <source>
        <dbReference type="Proteomes" id="UP000177878"/>
    </source>
</evidence>
<dbReference type="CDD" id="cd04100">
    <property type="entry name" value="Asp_Lys_Asn_RS_N"/>
    <property type="match status" value="1"/>
</dbReference>
<dbReference type="STRING" id="1797988.A3I35_02175"/>
<keyword evidence="1" id="KW-0436">Ligase</keyword>
<proteinExistence type="predicted"/>
<dbReference type="InterPro" id="IPR012340">
    <property type="entry name" value="NA-bd_OB-fold"/>
</dbReference>
<dbReference type="PANTHER" id="PTHR22594:SF34">
    <property type="entry name" value="ASPARAGINE--TRNA LIGASE, MITOCHONDRIAL-RELATED"/>
    <property type="match status" value="1"/>
</dbReference>
<dbReference type="SUPFAM" id="SSF50249">
    <property type="entry name" value="Nucleic acid-binding proteins"/>
    <property type="match status" value="1"/>
</dbReference>
<accession>A0A1F5S083</accession>
<name>A0A1F5S083_9BACT</name>
<keyword evidence="4" id="KW-0648">Protein biosynthesis</keyword>
<dbReference type="InterPro" id="IPR002312">
    <property type="entry name" value="Asp/Asn-tRNA-synth_IIb"/>
</dbReference>
<dbReference type="GO" id="GO:0004816">
    <property type="term" value="F:asparagine-tRNA ligase activity"/>
    <property type="evidence" value="ECO:0007669"/>
    <property type="project" value="TreeGrafter"/>
</dbReference>
<evidence type="ECO:0000256" key="5">
    <source>
        <dbReference type="ARBA" id="ARBA00023146"/>
    </source>
</evidence>
<protein>
    <recommendedName>
        <fullName evidence="6">Aminoacyl-transfer RNA synthetases class-II family profile domain-containing protein</fullName>
    </recommendedName>
</protein>
<comment type="caution">
    <text evidence="7">The sequence shown here is derived from an EMBL/GenBank/DDBJ whole genome shotgun (WGS) entry which is preliminary data.</text>
</comment>
<organism evidence="7 8">
    <name type="scientific">Candidatus Falkowbacteria bacterium RIFCSPLOWO2_02_FULL_45_15</name>
    <dbReference type="NCBI Taxonomy" id="1797988"/>
    <lineage>
        <taxon>Bacteria</taxon>
        <taxon>Candidatus Falkowiibacteriota</taxon>
    </lineage>
</organism>
<dbReference type="EMBL" id="MFFV01000009">
    <property type="protein sequence ID" value="OGF20117.1"/>
    <property type="molecule type" value="Genomic_DNA"/>
</dbReference>
<keyword evidence="2" id="KW-0547">Nucleotide-binding</keyword>
<dbReference type="AlphaFoldDB" id="A0A1F5S083"/>
<dbReference type="InterPro" id="IPR045864">
    <property type="entry name" value="aa-tRNA-synth_II/BPL/LPL"/>
</dbReference>
<dbReference type="GO" id="GO:0005524">
    <property type="term" value="F:ATP binding"/>
    <property type="evidence" value="ECO:0007669"/>
    <property type="project" value="UniProtKB-KW"/>
</dbReference>
<keyword evidence="5" id="KW-0030">Aminoacyl-tRNA synthetase</keyword>
<feature type="domain" description="Aminoacyl-transfer RNA synthetases class-II family profile" evidence="6">
    <location>
        <begin position="152"/>
        <end position="446"/>
    </location>
</feature>
<dbReference type="PRINTS" id="PR01042">
    <property type="entry name" value="TRNASYNTHASP"/>
</dbReference>
<dbReference type="Pfam" id="PF01336">
    <property type="entry name" value="tRNA_anti-codon"/>
    <property type="match status" value="1"/>
</dbReference>
<sequence>MEGKIMKSQFIVDIQSDISNNPVTILGWCKGKRCHKKIVFLDLCDSTGSIQVTVDQQKVPIDEFEIARLITCESAVRVEGIVRREGKNNQNQTEILCSKLQLINKATGLISPKLREDIDIFNPHLAEHLLNHRSLYIRNPKVMAILRFRHILMGFVHQWFREHQFIEITAPILTPLPLYDDRSAIEVNIHDDHVFLTQCVGFYLEAAVHAFERVYNIGPSFRGEESHSKRHLMEYWHIKAEIAFGNREDIIAIVEELVSFLVSQCANFCQDVAKALGTDICIDGLTPPFPRISYREAIQRLQTAGQEATFGKSLCSKGEGLLAQQFSTPFWVVGIPRSIEPFPYVIDPDDLEVTMTADLVASKGYGELLGVAEKIHTSDILAERMREKGKQDNPKYEWVRELREFGCVPHIGFGMGVERFIRWLLQIPHVRDAIPFPRIFRRKIHP</sequence>
<evidence type="ECO:0000313" key="7">
    <source>
        <dbReference type="EMBL" id="OGF20117.1"/>
    </source>
</evidence>
<dbReference type="Gene3D" id="3.30.930.10">
    <property type="entry name" value="Bira Bifunctional Protein, Domain 2"/>
    <property type="match status" value="1"/>
</dbReference>
<evidence type="ECO:0000256" key="3">
    <source>
        <dbReference type="ARBA" id="ARBA00022840"/>
    </source>
</evidence>
<dbReference type="PANTHER" id="PTHR22594">
    <property type="entry name" value="ASPARTYL/LYSYL-TRNA SYNTHETASE"/>
    <property type="match status" value="1"/>
</dbReference>
<dbReference type="GO" id="GO:0006421">
    <property type="term" value="P:asparaginyl-tRNA aminoacylation"/>
    <property type="evidence" value="ECO:0007669"/>
    <property type="project" value="TreeGrafter"/>
</dbReference>